<name>A0AAP0FZQ4_9ASPA</name>
<proteinExistence type="predicted"/>
<evidence type="ECO:0000256" key="1">
    <source>
        <dbReference type="SAM" id="SignalP"/>
    </source>
</evidence>
<dbReference type="Proteomes" id="UP001418222">
    <property type="component" value="Unassembled WGS sequence"/>
</dbReference>
<feature type="chain" id="PRO_5042921155" evidence="1">
    <location>
        <begin position="24"/>
        <end position="89"/>
    </location>
</feature>
<reference evidence="2 3" key="1">
    <citation type="journal article" date="2022" name="Nat. Plants">
        <title>Genomes of leafy and leafless Platanthera orchids illuminate the evolution of mycoheterotrophy.</title>
        <authorList>
            <person name="Li M.H."/>
            <person name="Liu K.W."/>
            <person name="Li Z."/>
            <person name="Lu H.C."/>
            <person name="Ye Q.L."/>
            <person name="Zhang D."/>
            <person name="Wang J.Y."/>
            <person name="Li Y.F."/>
            <person name="Zhong Z.M."/>
            <person name="Liu X."/>
            <person name="Yu X."/>
            <person name="Liu D.K."/>
            <person name="Tu X.D."/>
            <person name="Liu B."/>
            <person name="Hao Y."/>
            <person name="Liao X.Y."/>
            <person name="Jiang Y.T."/>
            <person name="Sun W.H."/>
            <person name="Chen J."/>
            <person name="Chen Y.Q."/>
            <person name="Ai Y."/>
            <person name="Zhai J.W."/>
            <person name="Wu S.S."/>
            <person name="Zhou Z."/>
            <person name="Hsiao Y.Y."/>
            <person name="Wu W.L."/>
            <person name="Chen Y.Y."/>
            <person name="Lin Y.F."/>
            <person name="Hsu J.L."/>
            <person name="Li C.Y."/>
            <person name="Wang Z.W."/>
            <person name="Zhao X."/>
            <person name="Zhong W.Y."/>
            <person name="Ma X.K."/>
            <person name="Ma L."/>
            <person name="Huang J."/>
            <person name="Chen G.Z."/>
            <person name="Huang M.Z."/>
            <person name="Huang L."/>
            <person name="Peng D.H."/>
            <person name="Luo Y.B."/>
            <person name="Zou S.Q."/>
            <person name="Chen S.P."/>
            <person name="Lan S."/>
            <person name="Tsai W.C."/>
            <person name="Van de Peer Y."/>
            <person name="Liu Z.J."/>
        </authorList>
    </citation>
    <scope>NUCLEOTIDE SEQUENCE [LARGE SCALE GENOMIC DNA]</scope>
    <source>
        <strain evidence="2">Lor287</strain>
    </source>
</reference>
<feature type="signal peptide" evidence="1">
    <location>
        <begin position="1"/>
        <end position="23"/>
    </location>
</feature>
<dbReference type="EMBL" id="JBBWWQ010000015">
    <property type="protein sequence ID" value="KAK8928630.1"/>
    <property type="molecule type" value="Genomic_DNA"/>
</dbReference>
<keyword evidence="3" id="KW-1185">Reference proteome</keyword>
<dbReference type="AlphaFoldDB" id="A0AAP0FZQ4"/>
<sequence>MRGMNPAIVLAVLLLYFLPLVLGGLSSSAIARGDFPEDFVFGSGTSAYQAGGQTIHQIFSAEVLVSDSLYFIVSPHNVSTIGLNSIKHV</sequence>
<accession>A0AAP0FZQ4</accession>
<evidence type="ECO:0000313" key="2">
    <source>
        <dbReference type="EMBL" id="KAK8928630.1"/>
    </source>
</evidence>
<evidence type="ECO:0000313" key="3">
    <source>
        <dbReference type="Proteomes" id="UP001418222"/>
    </source>
</evidence>
<comment type="caution">
    <text evidence="2">The sequence shown here is derived from an EMBL/GenBank/DDBJ whole genome shotgun (WGS) entry which is preliminary data.</text>
</comment>
<gene>
    <name evidence="2" type="primary">BGLU5</name>
    <name evidence="2" type="ORF">KSP39_PZI017350</name>
</gene>
<protein>
    <submittedName>
        <fullName evidence="2">Beta-glucosidase 5</fullName>
    </submittedName>
</protein>
<keyword evidence="1" id="KW-0732">Signal</keyword>
<organism evidence="2 3">
    <name type="scientific">Platanthera zijinensis</name>
    <dbReference type="NCBI Taxonomy" id="2320716"/>
    <lineage>
        <taxon>Eukaryota</taxon>
        <taxon>Viridiplantae</taxon>
        <taxon>Streptophyta</taxon>
        <taxon>Embryophyta</taxon>
        <taxon>Tracheophyta</taxon>
        <taxon>Spermatophyta</taxon>
        <taxon>Magnoliopsida</taxon>
        <taxon>Liliopsida</taxon>
        <taxon>Asparagales</taxon>
        <taxon>Orchidaceae</taxon>
        <taxon>Orchidoideae</taxon>
        <taxon>Orchideae</taxon>
        <taxon>Orchidinae</taxon>
        <taxon>Platanthera</taxon>
    </lineage>
</organism>